<keyword evidence="3" id="KW-0812">Transmembrane</keyword>
<evidence type="ECO:0000256" key="4">
    <source>
        <dbReference type="SAM" id="SignalP"/>
    </source>
</evidence>
<dbReference type="EMBL" id="JAUPFM010000011">
    <property type="protein sequence ID" value="KAK2837826.1"/>
    <property type="molecule type" value="Genomic_DNA"/>
</dbReference>
<dbReference type="PANTHER" id="PTHR35540:SF1">
    <property type="entry name" value="IZUMO SPERM-EGG FUSION PROTEIN 1"/>
    <property type="match status" value="1"/>
</dbReference>
<proteinExistence type="inferred from homology"/>
<comment type="caution">
    <text evidence="6">The sequence shown here is derived from an EMBL/GenBank/DDBJ whole genome shotgun (WGS) entry which is preliminary data.</text>
</comment>
<dbReference type="InterPro" id="IPR029389">
    <property type="entry name" value="IZUMO"/>
</dbReference>
<dbReference type="GO" id="GO:0005102">
    <property type="term" value="F:signaling receptor binding"/>
    <property type="evidence" value="ECO:0007669"/>
    <property type="project" value="InterPro"/>
</dbReference>
<dbReference type="GO" id="GO:0086080">
    <property type="term" value="F:protein binding involved in heterotypic cell-cell adhesion"/>
    <property type="evidence" value="ECO:0007669"/>
    <property type="project" value="TreeGrafter"/>
</dbReference>
<keyword evidence="2 4" id="KW-0732">Signal</keyword>
<evidence type="ECO:0000256" key="2">
    <source>
        <dbReference type="ARBA" id="ARBA00022729"/>
    </source>
</evidence>
<dbReference type="InterPro" id="IPR036179">
    <property type="entry name" value="Ig-like_dom_sf"/>
</dbReference>
<dbReference type="GO" id="GO:0007342">
    <property type="term" value="P:fusion of sperm to egg plasma membrane involved in single fertilization"/>
    <property type="evidence" value="ECO:0007669"/>
    <property type="project" value="InterPro"/>
</dbReference>
<dbReference type="Pfam" id="PF15005">
    <property type="entry name" value="IZUMO"/>
    <property type="match status" value="1"/>
</dbReference>
<protein>
    <recommendedName>
        <fullName evidence="5">Ig-like domain-containing protein</fullName>
    </recommendedName>
</protein>
<evidence type="ECO:0000313" key="7">
    <source>
        <dbReference type="Proteomes" id="UP001187415"/>
    </source>
</evidence>
<feature type="chain" id="PRO_5041682389" description="Ig-like domain-containing protein" evidence="4">
    <location>
        <begin position="18"/>
        <end position="332"/>
    </location>
</feature>
<gene>
    <name evidence="6" type="ORF">Q5P01_015038</name>
</gene>
<feature type="signal peptide" evidence="4">
    <location>
        <begin position="1"/>
        <end position="17"/>
    </location>
</feature>
<dbReference type="PROSITE" id="PS50835">
    <property type="entry name" value="IG_LIKE"/>
    <property type="match status" value="1"/>
</dbReference>
<keyword evidence="3" id="KW-1133">Transmembrane helix</keyword>
<feature type="domain" description="Ig-like" evidence="5">
    <location>
        <begin position="148"/>
        <end position="245"/>
    </location>
</feature>
<comment type="similarity">
    <text evidence="1">Belongs to the Izumo family.</text>
</comment>
<name>A0AA88MGK1_CHASR</name>
<dbReference type="GO" id="GO:0035036">
    <property type="term" value="P:sperm-egg recognition"/>
    <property type="evidence" value="ECO:0007669"/>
    <property type="project" value="InterPro"/>
</dbReference>
<evidence type="ECO:0000256" key="1">
    <source>
        <dbReference type="ARBA" id="ARBA00009633"/>
    </source>
</evidence>
<dbReference type="SUPFAM" id="SSF48726">
    <property type="entry name" value="Immunoglobulin"/>
    <property type="match status" value="1"/>
</dbReference>
<keyword evidence="7" id="KW-1185">Reference proteome</keyword>
<evidence type="ECO:0000313" key="6">
    <source>
        <dbReference type="EMBL" id="KAK2837826.1"/>
    </source>
</evidence>
<accession>A0AA88MGK1</accession>
<organism evidence="6 7">
    <name type="scientific">Channa striata</name>
    <name type="common">Snakehead murrel</name>
    <name type="synonym">Ophicephalus striatus</name>
    <dbReference type="NCBI Taxonomy" id="64152"/>
    <lineage>
        <taxon>Eukaryota</taxon>
        <taxon>Metazoa</taxon>
        <taxon>Chordata</taxon>
        <taxon>Craniata</taxon>
        <taxon>Vertebrata</taxon>
        <taxon>Euteleostomi</taxon>
        <taxon>Actinopterygii</taxon>
        <taxon>Neopterygii</taxon>
        <taxon>Teleostei</taxon>
        <taxon>Neoteleostei</taxon>
        <taxon>Acanthomorphata</taxon>
        <taxon>Anabantaria</taxon>
        <taxon>Anabantiformes</taxon>
        <taxon>Channoidei</taxon>
        <taxon>Channidae</taxon>
        <taxon>Channa</taxon>
    </lineage>
</organism>
<dbReference type="InterPro" id="IPR032700">
    <property type="entry name" value="IZUMO1"/>
</dbReference>
<dbReference type="GO" id="GO:0005886">
    <property type="term" value="C:plasma membrane"/>
    <property type="evidence" value="ECO:0007669"/>
    <property type="project" value="TreeGrafter"/>
</dbReference>
<dbReference type="GO" id="GO:0002080">
    <property type="term" value="C:acrosomal membrane"/>
    <property type="evidence" value="ECO:0007669"/>
    <property type="project" value="TreeGrafter"/>
</dbReference>
<dbReference type="PANTHER" id="PTHR35540">
    <property type="entry name" value="IZUMO SPERM-EGG FUSION PROTEIN 1"/>
    <property type="match status" value="1"/>
</dbReference>
<reference evidence="6" key="1">
    <citation type="submission" date="2023-07" db="EMBL/GenBank/DDBJ databases">
        <title>Chromosome-level Genome Assembly of Striped Snakehead (Channa striata).</title>
        <authorList>
            <person name="Liu H."/>
        </authorList>
    </citation>
    <scope>NUCLEOTIDE SEQUENCE</scope>
    <source>
        <strain evidence="6">Gz</strain>
        <tissue evidence="6">Muscle</tissue>
    </source>
</reference>
<dbReference type="Proteomes" id="UP001187415">
    <property type="component" value="Unassembled WGS sequence"/>
</dbReference>
<keyword evidence="3" id="KW-0472">Membrane</keyword>
<feature type="transmembrane region" description="Helical" evidence="3">
    <location>
        <begin position="282"/>
        <end position="309"/>
    </location>
</feature>
<sequence>MLLMLLSLLCCVPAGKACLQCDSTIRFLHEELALSAPTVAEQIEVKNIVDHAFVTYKETSLKRKGIIDPTTLYRASTEYQNEFDRFMKMDHVESLTFEAIQIVEKGRNILEKHLDIFIREGLCPNKCGDLNQRVMDCISCRYKINNCPSPTGQQDCGEYPVEAEEEGQVVLMCFLPWHSLLLGHPAYHYSWVQGVPGTKKLNKSDFNTLVVTDDSYVILNQLHVDEQGTYLCSLEENGTVFYQVTFLLTVKPLPVETQRPHVTLPTPPHGDKDSAFQTTEGLLVLAIAVITALSLAASVGLTVVLGIMMNQWRAAKEPRKSGKWEQTTQNML</sequence>
<evidence type="ECO:0000256" key="3">
    <source>
        <dbReference type="SAM" id="Phobius"/>
    </source>
</evidence>
<evidence type="ECO:0000259" key="5">
    <source>
        <dbReference type="PROSITE" id="PS50835"/>
    </source>
</evidence>
<dbReference type="InterPro" id="IPR007110">
    <property type="entry name" value="Ig-like_dom"/>
</dbReference>
<dbReference type="InterPro" id="IPR032699">
    <property type="entry name" value="Izumo-Ig"/>
</dbReference>
<dbReference type="Pfam" id="PF16706">
    <property type="entry name" value="Izumo-Ig"/>
    <property type="match status" value="1"/>
</dbReference>
<dbReference type="AlphaFoldDB" id="A0AA88MGK1"/>